<dbReference type="PANTHER" id="PTHR15263:SF1">
    <property type="entry name" value="NF-KAPPA-B INHIBITOR-LIKE PROTEIN 1"/>
    <property type="match status" value="1"/>
</dbReference>
<dbReference type="GO" id="GO:0005634">
    <property type="term" value="C:nucleus"/>
    <property type="evidence" value="ECO:0007669"/>
    <property type="project" value="UniProtKB-SubCell"/>
</dbReference>
<protein>
    <submittedName>
        <fullName evidence="7">2892_t:CDS:1</fullName>
    </submittedName>
</protein>
<feature type="region of interest" description="Disordered" evidence="6">
    <location>
        <begin position="166"/>
        <end position="192"/>
    </location>
</feature>
<evidence type="ECO:0000313" key="7">
    <source>
        <dbReference type="EMBL" id="CAG8534274.1"/>
    </source>
</evidence>
<sequence>MQQQTFSQTFNLSEREHGERSYPTQHENPLDDNLDRDEKYPSKSKDRSKGKSKKKSHKRYHPFHRSHKSKKHHHDQESYENSKHSSEEFEKCTSDKVDEDHVSSSYVHAEERSWLEHLFDVMAEDDEDFSSMSYAEDSSYVATGIDDMSEEDYANYIRRGMYEKQHEQELREQRKREEKLRKRDEEKRKMMDKLKAEEEMRLKREQEKKARLRHENRALYLNRWSQFDVKGESPIEFADIPWPVDDIIHLTRKNIEEFLLSGIESDSEIKSTLRREQIRFHPDRWHRFDKRIPTDKQRKKIMNTVTEISRMVNVLIEERT</sequence>
<dbReference type="EMBL" id="CAJVPV010002731">
    <property type="protein sequence ID" value="CAG8534274.1"/>
    <property type="molecule type" value="Genomic_DNA"/>
</dbReference>
<dbReference type="AlphaFoldDB" id="A0A9N9ALU6"/>
<evidence type="ECO:0000256" key="2">
    <source>
        <dbReference type="ARBA" id="ARBA00022553"/>
    </source>
</evidence>
<feature type="compositionally biased region" description="Polar residues" evidence="6">
    <location>
        <begin position="1"/>
        <end position="12"/>
    </location>
</feature>
<proteinExistence type="predicted"/>
<evidence type="ECO:0000256" key="4">
    <source>
        <dbReference type="ARBA" id="ARBA00023043"/>
    </source>
</evidence>
<feature type="compositionally biased region" description="Basic residues" evidence="6">
    <location>
        <begin position="50"/>
        <end position="73"/>
    </location>
</feature>
<dbReference type="GO" id="GO:0043124">
    <property type="term" value="P:negative regulation of canonical NF-kappaB signal transduction"/>
    <property type="evidence" value="ECO:0007669"/>
    <property type="project" value="InterPro"/>
</dbReference>
<keyword evidence="4" id="KW-0040">ANK repeat</keyword>
<comment type="subcellular location">
    <subcellularLocation>
        <location evidence="1">Nucleus</location>
    </subcellularLocation>
</comment>
<feature type="region of interest" description="Disordered" evidence="6">
    <location>
        <begin position="1"/>
        <end position="105"/>
    </location>
</feature>
<dbReference type="Proteomes" id="UP000789342">
    <property type="component" value="Unassembled WGS sequence"/>
</dbReference>
<feature type="compositionally biased region" description="Basic and acidic residues" evidence="6">
    <location>
        <begin position="36"/>
        <end position="49"/>
    </location>
</feature>
<dbReference type="PANTHER" id="PTHR15263">
    <property type="entry name" value="I-KAPPA-B-LIKE PROTEIN IKBL"/>
    <property type="match status" value="1"/>
</dbReference>
<keyword evidence="5" id="KW-0539">Nucleus</keyword>
<accession>A0A9N9ALU6</accession>
<keyword evidence="8" id="KW-1185">Reference proteome</keyword>
<evidence type="ECO:0000256" key="3">
    <source>
        <dbReference type="ARBA" id="ARBA00022737"/>
    </source>
</evidence>
<dbReference type="InterPro" id="IPR038753">
    <property type="entry name" value="NFKBIL1"/>
</dbReference>
<dbReference type="OrthoDB" id="412109at2759"/>
<feature type="compositionally biased region" description="Basic and acidic residues" evidence="6">
    <location>
        <begin position="74"/>
        <end position="105"/>
    </location>
</feature>
<keyword evidence="2" id="KW-0597">Phosphoprotein</keyword>
<reference evidence="7" key="1">
    <citation type="submission" date="2021-06" db="EMBL/GenBank/DDBJ databases">
        <authorList>
            <person name="Kallberg Y."/>
            <person name="Tangrot J."/>
            <person name="Rosling A."/>
        </authorList>
    </citation>
    <scope>NUCLEOTIDE SEQUENCE</scope>
    <source>
        <strain evidence="7">CL551</strain>
    </source>
</reference>
<evidence type="ECO:0000256" key="1">
    <source>
        <dbReference type="ARBA" id="ARBA00004123"/>
    </source>
</evidence>
<keyword evidence="3" id="KW-0677">Repeat</keyword>
<evidence type="ECO:0000256" key="5">
    <source>
        <dbReference type="ARBA" id="ARBA00023242"/>
    </source>
</evidence>
<evidence type="ECO:0000256" key="6">
    <source>
        <dbReference type="SAM" id="MobiDB-lite"/>
    </source>
</evidence>
<organism evidence="7 8">
    <name type="scientific">Acaulospora morrowiae</name>
    <dbReference type="NCBI Taxonomy" id="94023"/>
    <lineage>
        <taxon>Eukaryota</taxon>
        <taxon>Fungi</taxon>
        <taxon>Fungi incertae sedis</taxon>
        <taxon>Mucoromycota</taxon>
        <taxon>Glomeromycotina</taxon>
        <taxon>Glomeromycetes</taxon>
        <taxon>Diversisporales</taxon>
        <taxon>Acaulosporaceae</taxon>
        <taxon>Acaulospora</taxon>
    </lineage>
</organism>
<evidence type="ECO:0000313" key="8">
    <source>
        <dbReference type="Proteomes" id="UP000789342"/>
    </source>
</evidence>
<name>A0A9N9ALU6_9GLOM</name>
<comment type="caution">
    <text evidence="7">The sequence shown here is derived from an EMBL/GenBank/DDBJ whole genome shotgun (WGS) entry which is preliminary data.</text>
</comment>
<gene>
    <name evidence="7" type="ORF">AMORRO_LOCUS4820</name>
</gene>